<evidence type="ECO:0000259" key="1">
    <source>
        <dbReference type="PROSITE" id="PS50983"/>
    </source>
</evidence>
<comment type="caution">
    <text evidence="2">The sequence shown here is derived from an EMBL/GenBank/DDBJ whole genome shotgun (WGS) entry which is preliminary data.</text>
</comment>
<reference evidence="3" key="1">
    <citation type="journal article" date="2019" name="Int. J. Syst. Evol. Microbiol.">
        <title>The Global Catalogue of Microorganisms (GCM) 10K type strain sequencing project: providing services to taxonomists for standard genome sequencing and annotation.</title>
        <authorList>
            <consortium name="The Broad Institute Genomics Platform"/>
            <consortium name="The Broad Institute Genome Sequencing Center for Infectious Disease"/>
            <person name="Wu L."/>
            <person name="Ma J."/>
        </authorList>
    </citation>
    <scope>NUCLEOTIDE SEQUENCE [LARGE SCALE GENOMIC DNA]</scope>
    <source>
        <strain evidence="3">JCM 17705</strain>
    </source>
</reference>
<dbReference type="PANTHER" id="PTHR30535">
    <property type="entry name" value="VITAMIN B12-BINDING PROTEIN"/>
    <property type="match status" value="1"/>
</dbReference>
<evidence type="ECO:0000313" key="2">
    <source>
        <dbReference type="EMBL" id="GAA4322895.1"/>
    </source>
</evidence>
<dbReference type="InterPro" id="IPR050902">
    <property type="entry name" value="ABC_Transporter_SBP"/>
</dbReference>
<sequence length="267" mass="28424">MAAKADGPPKRIITLSNALSETVWALGYGNAIVATDVTSQYPVQVKNLPKVSKNRSVSSEVLLSFSPDLVLAPEKEVSSTLRYQLKNAGIKLVTINQTYSAAGAVDFIKKVAKAIGDPEKGEQLAATTKQQINEEIAKVKADKAKPKKVLFIYARGAGTMTVAGNGSQMAEIIELAGGTNAIKEFNEFKPYSTETLVRTDPDVILLFDFGLNSLGGTKSVLQMPGVMATKAGKNNAIVQVDGPLMVNFSSRLGEAISTLHQKLAAIK</sequence>
<dbReference type="EMBL" id="BAABFT010000005">
    <property type="protein sequence ID" value="GAA4322895.1"/>
    <property type="molecule type" value="Genomic_DNA"/>
</dbReference>
<keyword evidence="3" id="KW-1185">Reference proteome</keyword>
<dbReference type="RefSeq" id="WP_345211267.1">
    <property type="nucleotide sequence ID" value="NZ_BAABFT010000005.1"/>
</dbReference>
<name>A0ABP8GEI3_9SPHI</name>
<gene>
    <name evidence="2" type="ORF">GCM10023149_23500</name>
</gene>
<dbReference type="Pfam" id="PF01497">
    <property type="entry name" value="Peripla_BP_2"/>
    <property type="match status" value="1"/>
</dbReference>
<accession>A0ABP8GEI3</accession>
<dbReference type="InterPro" id="IPR002491">
    <property type="entry name" value="ABC_transptr_periplasmic_BD"/>
</dbReference>
<dbReference type="PANTHER" id="PTHR30535:SF4">
    <property type="entry name" value="HEMIN-BINDING PERIPLASMIC PROTEIN HMUT"/>
    <property type="match status" value="1"/>
</dbReference>
<feature type="domain" description="Fe/B12 periplasmic-binding" evidence="1">
    <location>
        <begin position="11"/>
        <end position="267"/>
    </location>
</feature>
<dbReference type="Proteomes" id="UP001500582">
    <property type="component" value="Unassembled WGS sequence"/>
</dbReference>
<dbReference type="Gene3D" id="3.40.50.1980">
    <property type="entry name" value="Nitrogenase molybdenum iron protein domain"/>
    <property type="match status" value="2"/>
</dbReference>
<proteinExistence type="predicted"/>
<dbReference type="PROSITE" id="PS50983">
    <property type="entry name" value="FE_B12_PBP"/>
    <property type="match status" value="1"/>
</dbReference>
<evidence type="ECO:0000313" key="3">
    <source>
        <dbReference type="Proteomes" id="UP001500582"/>
    </source>
</evidence>
<protein>
    <submittedName>
        <fullName evidence="2">Hemin ABC transporter substrate-binding protein</fullName>
    </submittedName>
</protein>
<organism evidence="2 3">
    <name type="scientific">Mucilaginibacter gynuensis</name>
    <dbReference type="NCBI Taxonomy" id="1302236"/>
    <lineage>
        <taxon>Bacteria</taxon>
        <taxon>Pseudomonadati</taxon>
        <taxon>Bacteroidota</taxon>
        <taxon>Sphingobacteriia</taxon>
        <taxon>Sphingobacteriales</taxon>
        <taxon>Sphingobacteriaceae</taxon>
        <taxon>Mucilaginibacter</taxon>
    </lineage>
</organism>
<dbReference type="SUPFAM" id="SSF53807">
    <property type="entry name" value="Helical backbone' metal receptor"/>
    <property type="match status" value="1"/>
</dbReference>